<dbReference type="InterPro" id="IPR051742">
    <property type="entry name" value="Ribosome_Assembly_uL10"/>
</dbReference>
<evidence type="ECO:0000313" key="8">
    <source>
        <dbReference type="Proteomes" id="UP000823046"/>
    </source>
</evidence>
<dbReference type="InterPro" id="IPR033867">
    <property type="entry name" value="Mrt4"/>
</dbReference>
<evidence type="ECO:0000256" key="4">
    <source>
        <dbReference type="ARBA" id="ARBA00023242"/>
    </source>
</evidence>
<dbReference type="EMBL" id="JADAQX010000734">
    <property type="protein sequence ID" value="KAF8819486.1"/>
    <property type="molecule type" value="Genomic_DNA"/>
</dbReference>
<dbReference type="CDD" id="cd05796">
    <property type="entry name" value="Ribosomal_P0_like"/>
    <property type="match status" value="1"/>
</dbReference>
<reference evidence="7 8" key="1">
    <citation type="journal article" date="2020" name="bioRxiv">
        <title>Metabolic contributions of an alphaproteobacterial endosymbiont in the apicomplexan Cardiosporidium cionae.</title>
        <authorList>
            <person name="Hunter E.S."/>
            <person name="Paight C.J."/>
            <person name="Lane C.E."/>
        </authorList>
    </citation>
    <scope>NUCLEOTIDE SEQUENCE [LARGE SCALE GENOMIC DNA]</scope>
    <source>
        <strain evidence="7">ESH_2018</strain>
    </source>
</reference>
<dbReference type="InterPro" id="IPR040637">
    <property type="entry name" value="Ribosomal_uL10-like_insert"/>
</dbReference>
<dbReference type="Pfam" id="PF17777">
    <property type="entry name" value="RL10P_insert"/>
    <property type="match status" value="1"/>
</dbReference>
<evidence type="ECO:0000256" key="5">
    <source>
        <dbReference type="RuleBase" id="RU364039"/>
    </source>
</evidence>
<comment type="subcellular location">
    <subcellularLocation>
        <location evidence="5">Cytoplasm</location>
    </subcellularLocation>
    <subcellularLocation>
        <location evidence="5">Nucleus</location>
        <location evidence="5">Nucleolus</location>
    </subcellularLocation>
</comment>
<evidence type="ECO:0000313" key="7">
    <source>
        <dbReference type="EMBL" id="KAF8819486.1"/>
    </source>
</evidence>
<evidence type="ECO:0000259" key="6">
    <source>
        <dbReference type="Pfam" id="PF17777"/>
    </source>
</evidence>
<organism evidence="7 8">
    <name type="scientific">Cardiosporidium cionae</name>
    <dbReference type="NCBI Taxonomy" id="476202"/>
    <lineage>
        <taxon>Eukaryota</taxon>
        <taxon>Sar</taxon>
        <taxon>Alveolata</taxon>
        <taxon>Apicomplexa</taxon>
        <taxon>Aconoidasida</taxon>
        <taxon>Nephromycida</taxon>
        <taxon>Cardiosporidium</taxon>
    </lineage>
</organism>
<comment type="subunit">
    <text evidence="5">Associates with the pre-60S ribosomal particle.</text>
</comment>
<dbReference type="InterPro" id="IPR043164">
    <property type="entry name" value="Ribosomal_uL10-like_insert_sf"/>
</dbReference>
<dbReference type="Gene3D" id="3.30.70.1730">
    <property type="match status" value="1"/>
</dbReference>
<evidence type="ECO:0000256" key="3">
    <source>
        <dbReference type="ARBA" id="ARBA00022490"/>
    </source>
</evidence>
<accession>A0ABQ7J687</accession>
<dbReference type="PANTHER" id="PTHR45841">
    <property type="entry name" value="MRNA TURNOVER PROTEIN 4 MRTO4"/>
    <property type="match status" value="1"/>
</dbReference>
<name>A0ABQ7J687_9APIC</name>
<sequence length="219" mass="24987">MAKSKRGHVVSLTKVKPKDRANKEKLVNAIHSAIKEFSYLYIISLENQRNSSLKDVREQLKPGRIFFGRRKLMHLALGTRAENEMDTNLHHFAKILQGERALLCTNSPPETILEFTASFRKEEFARCGFVASDTIVLPEGIEAFQHLSHSLQPHLNKLGIPIVLKNGKLSMLQEWILCTNGSTLTTEQAQLLKHLDIRMSQFKMQVVASWHQGKLKEYV</sequence>
<dbReference type="PANTHER" id="PTHR45841:SF1">
    <property type="entry name" value="MRNA TURNOVER PROTEIN 4 HOMOLOG"/>
    <property type="match status" value="1"/>
</dbReference>
<dbReference type="Proteomes" id="UP000823046">
    <property type="component" value="Unassembled WGS sequence"/>
</dbReference>
<keyword evidence="3 5" id="KW-0963">Cytoplasm</keyword>
<dbReference type="InterPro" id="IPR043141">
    <property type="entry name" value="Ribosomal_uL10-like_sf"/>
</dbReference>
<keyword evidence="8" id="KW-1185">Reference proteome</keyword>
<comment type="caution">
    <text evidence="7">The sequence shown here is derived from an EMBL/GenBank/DDBJ whole genome shotgun (WGS) entry which is preliminary data.</text>
</comment>
<dbReference type="Pfam" id="PF00466">
    <property type="entry name" value="Ribosomal_L10"/>
    <property type="match status" value="1"/>
</dbReference>
<dbReference type="SUPFAM" id="SSF160369">
    <property type="entry name" value="Ribosomal protein L10-like"/>
    <property type="match status" value="1"/>
</dbReference>
<keyword evidence="5" id="KW-0690">Ribosome biogenesis</keyword>
<comment type="similarity">
    <text evidence="2 5">Belongs to the universal ribosomal protein uL10 family.</text>
</comment>
<feature type="domain" description="Large ribosomal subunit protein uL10-like insertion" evidence="6">
    <location>
        <begin position="125"/>
        <end position="197"/>
    </location>
</feature>
<gene>
    <name evidence="7" type="ORF">IE077_000954</name>
</gene>
<evidence type="ECO:0000256" key="2">
    <source>
        <dbReference type="ARBA" id="ARBA00008889"/>
    </source>
</evidence>
<comment type="function">
    <text evidence="1 5">Component of the ribosome assembly machinery. Nuclear paralog of the ribosomal protein P0, it binds pre-60S subunits at an early stage of assembly in the nucleolus, and is replaced by P0 in cytoplasmic pre-60S subunits and mature 80S ribosomes.</text>
</comment>
<dbReference type="InterPro" id="IPR001790">
    <property type="entry name" value="Ribosomal_uL10"/>
</dbReference>
<proteinExistence type="inferred from homology"/>
<evidence type="ECO:0000256" key="1">
    <source>
        <dbReference type="ARBA" id="ARBA00004046"/>
    </source>
</evidence>
<keyword evidence="4 5" id="KW-0539">Nucleus</keyword>
<protein>
    <recommendedName>
        <fullName evidence="5">Ribosome assembly factor mrt4</fullName>
    </recommendedName>
</protein>
<dbReference type="Gene3D" id="3.90.105.20">
    <property type="match status" value="1"/>
</dbReference>